<proteinExistence type="predicted"/>
<evidence type="ECO:0000259" key="3">
    <source>
        <dbReference type="Pfam" id="PF00144"/>
    </source>
</evidence>
<evidence type="ECO:0000256" key="2">
    <source>
        <dbReference type="ARBA" id="ARBA00023136"/>
    </source>
</evidence>
<dbReference type="InterPro" id="IPR012338">
    <property type="entry name" value="Beta-lactam/transpept-like"/>
</dbReference>
<dbReference type="InterPro" id="IPR050491">
    <property type="entry name" value="AmpC-like"/>
</dbReference>
<dbReference type="PANTHER" id="PTHR46825">
    <property type="entry name" value="D-ALANYL-D-ALANINE-CARBOXYPEPTIDASE/ENDOPEPTIDASE AMPH"/>
    <property type="match status" value="1"/>
</dbReference>
<sequence length="418" mass="45709">MMCWRYSRGSSGNFLFTVTTFLSANSILQKDLNTMTFLKGFFLSAVVVSSAAAAVSAQASAFSGTAGLSGFHNTATLYTQYIAESLHKAAVPGAIVGIWQNGRPAYLRAFGDADLTPKTPMTTHMVMPLGQLSTAFTVRAALDLVQSGKIQLQDPVSQYLQGVPEGNVITVADLVQMRSGLSDYLSDPAFIQEIKTHPETRLSPEQLLHYSFAEPLLFKPGSRFAYSATNSIVLGLIIEKVTGKPLSRVIAEQILQPHNLRNTHFSTSFADPFLQARGYHLSDSHQFVAQPWNPSQFWAAGAVTGSAEDMRRWARINANLQPYAQILAPYQLHSSDQKNTRVHYHWGSLDNNGWIGNASRQAGYESVVIYAPKSKDTIVIFVNSEATDQGVSVAARLAQHLSRFISPRAVFLAGAHPE</sequence>
<dbReference type="SUPFAM" id="SSF56601">
    <property type="entry name" value="beta-lactamase/transpeptidase-like"/>
    <property type="match status" value="1"/>
</dbReference>
<evidence type="ECO:0000313" key="5">
    <source>
        <dbReference type="Proteomes" id="UP000234329"/>
    </source>
</evidence>
<dbReference type="FunCoup" id="A0A2I1DM37">
    <property type="interactions" value="80"/>
</dbReference>
<evidence type="ECO:0000313" key="4">
    <source>
        <dbReference type="EMBL" id="PKY10936.1"/>
    </source>
</evidence>
<reference evidence="4 5" key="1">
    <citation type="submission" date="2017-03" db="EMBL/GenBank/DDBJ databases">
        <title>Draft genime sequence of the acidophilic sulfur-oxidizing bacterium Acidithiobacillus sp. SH, isolated from seawater.</title>
        <authorList>
            <person name="Sharmin S."/>
            <person name="Tokuhisa M."/>
            <person name="Kanao T."/>
            <person name="Kamimura K."/>
        </authorList>
    </citation>
    <scope>NUCLEOTIDE SEQUENCE [LARGE SCALE GENOMIC DNA]</scope>
    <source>
        <strain evidence="4 5">SH</strain>
    </source>
</reference>
<organism evidence="4 5">
    <name type="scientific">Acidithiobacillus marinus</name>
    <dbReference type="NCBI Taxonomy" id="187490"/>
    <lineage>
        <taxon>Bacteria</taxon>
        <taxon>Pseudomonadati</taxon>
        <taxon>Pseudomonadota</taxon>
        <taxon>Acidithiobacillia</taxon>
        <taxon>Acidithiobacillales</taxon>
        <taxon>Acidithiobacillaceae</taxon>
        <taxon>Acidithiobacillus</taxon>
    </lineage>
</organism>
<dbReference type="GO" id="GO:0016020">
    <property type="term" value="C:membrane"/>
    <property type="evidence" value="ECO:0007669"/>
    <property type="project" value="UniProtKB-SubCell"/>
</dbReference>
<evidence type="ECO:0000256" key="1">
    <source>
        <dbReference type="ARBA" id="ARBA00004370"/>
    </source>
</evidence>
<accession>A0A2I1DM37</accession>
<dbReference type="InParanoid" id="A0A2I1DM37"/>
<dbReference type="OrthoDB" id="5288296at2"/>
<dbReference type="PANTHER" id="PTHR46825:SF11">
    <property type="entry name" value="PENICILLIN-BINDING PROTEIN 4"/>
    <property type="match status" value="1"/>
</dbReference>
<dbReference type="Pfam" id="PF00144">
    <property type="entry name" value="Beta-lactamase"/>
    <property type="match status" value="1"/>
</dbReference>
<gene>
    <name evidence="4" type="ORF">B1757_07135</name>
</gene>
<protein>
    <recommendedName>
        <fullName evidence="3">Beta-lactamase-related domain-containing protein</fullName>
    </recommendedName>
</protein>
<comment type="subcellular location">
    <subcellularLocation>
        <location evidence="1">Membrane</location>
    </subcellularLocation>
</comment>
<keyword evidence="5" id="KW-1185">Reference proteome</keyword>
<dbReference type="InterPro" id="IPR001466">
    <property type="entry name" value="Beta-lactam-related"/>
</dbReference>
<feature type="domain" description="Beta-lactamase-related" evidence="3">
    <location>
        <begin position="80"/>
        <end position="398"/>
    </location>
</feature>
<dbReference type="AlphaFoldDB" id="A0A2I1DM37"/>
<dbReference type="Proteomes" id="UP000234329">
    <property type="component" value="Unassembled WGS sequence"/>
</dbReference>
<name>A0A2I1DM37_9PROT</name>
<dbReference type="EMBL" id="MXAV01000030">
    <property type="protein sequence ID" value="PKY10936.1"/>
    <property type="molecule type" value="Genomic_DNA"/>
</dbReference>
<comment type="caution">
    <text evidence="4">The sequence shown here is derived from an EMBL/GenBank/DDBJ whole genome shotgun (WGS) entry which is preliminary data.</text>
</comment>
<dbReference type="Gene3D" id="3.40.710.10">
    <property type="entry name" value="DD-peptidase/beta-lactamase superfamily"/>
    <property type="match status" value="1"/>
</dbReference>
<keyword evidence="2" id="KW-0472">Membrane</keyword>